<name>Q5C6P8_SCHJA</name>
<sequence length="265" mass="30346">GPQGARGFRGPPGEPGSLQGDTKITTPNSNSSQQILFKRSKRYKQDIAYLSNPLSDQFKFTDKTVNSDNMHEDIVLTEFLMPDGVKFTDRLVTLENIFNECKLRSYETELIFQQGTEQDEKFCNDHSEVIDLLSPIDGVLIDWKHMDGITVSEFWNLFETVLLNDTLKDSLIMNTPKNLYSSPYGHSWESSFYAGGGKKSSSRSYSIDEEVKNDKYFQRQTYSLDGTSRKRISFKQFSSAKIKSFTWIIVINALCLSLMHFNLYV</sequence>
<evidence type="ECO:0000313" key="3">
    <source>
        <dbReference type="EMBL" id="AAX24676.2"/>
    </source>
</evidence>
<evidence type="ECO:0000256" key="2">
    <source>
        <dbReference type="SAM" id="Phobius"/>
    </source>
</evidence>
<keyword evidence="2" id="KW-0472">Membrane</keyword>
<proteinExistence type="evidence at transcript level"/>
<reference evidence="3" key="1">
    <citation type="journal article" date="2006" name="PLoS Pathog.">
        <title>New perspectives on host-parasite interplay by comparative transcriptomic and proteomic analyses of Schistosoma japonicum.</title>
        <authorList>
            <person name="Liu F."/>
            <person name="Lu J."/>
            <person name="Hu W."/>
            <person name="Wang S.Y."/>
            <person name="Cui S.J."/>
            <person name="Chi M."/>
            <person name="Yan Q."/>
            <person name="Wang X.R."/>
            <person name="Song H.D."/>
            <person name="Xu X.N."/>
            <person name="Wang J.J."/>
            <person name="Zhang X.L."/>
            <person name="Zhang X."/>
            <person name="Wang Z.Q."/>
            <person name="Xue C.L."/>
            <person name="Brindley P.J."/>
            <person name="McManus D.P."/>
            <person name="Yang P.Y."/>
            <person name="Feng Z."/>
            <person name="Chen Z."/>
            <person name="Han Z.G."/>
        </authorList>
    </citation>
    <scope>NUCLEOTIDE SEQUENCE</scope>
</reference>
<accession>Q5C6P8</accession>
<feature type="compositionally biased region" description="Polar residues" evidence="1">
    <location>
        <begin position="19"/>
        <end position="31"/>
    </location>
</feature>
<dbReference type="EMBL" id="AY808787">
    <property type="protein sequence ID" value="AAX24676.2"/>
    <property type="molecule type" value="mRNA"/>
</dbReference>
<evidence type="ECO:0000256" key="1">
    <source>
        <dbReference type="SAM" id="MobiDB-lite"/>
    </source>
</evidence>
<dbReference type="AlphaFoldDB" id="Q5C6P8"/>
<feature type="transmembrane region" description="Helical" evidence="2">
    <location>
        <begin position="245"/>
        <end position="264"/>
    </location>
</feature>
<feature type="region of interest" description="Disordered" evidence="1">
    <location>
        <begin position="1"/>
        <end position="31"/>
    </location>
</feature>
<feature type="non-terminal residue" evidence="3">
    <location>
        <position position="1"/>
    </location>
</feature>
<protein>
    <submittedName>
        <fullName evidence="3">SJCHGC05017 protein</fullName>
    </submittedName>
</protein>
<organism evidence="3">
    <name type="scientific">Schistosoma japonicum</name>
    <name type="common">Blood fluke</name>
    <dbReference type="NCBI Taxonomy" id="6182"/>
    <lineage>
        <taxon>Eukaryota</taxon>
        <taxon>Metazoa</taxon>
        <taxon>Spiralia</taxon>
        <taxon>Lophotrochozoa</taxon>
        <taxon>Platyhelminthes</taxon>
        <taxon>Trematoda</taxon>
        <taxon>Digenea</taxon>
        <taxon>Strigeidida</taxon>
        <taxon>Schistosomatoidea</taxon>
        <taxon>Schistosomatidae</taxon>
        <taxon>Schistosoma</taxon>
    </lineage>
</organism>
<keyword evidence="2" id="KW-0812">Transmembrane</keyword>
<keyword evidence="2" id="KW-1133">Transmembrane helix</keyword>